<keyword evidence="2" id="KW-0812">Transmembrane</keyword>
<dbReference type="Pfam" id="PF04186">
    <property type="entry name" value="FxsA"/>
    <property type="match status" value="1"/>
</dbReference>
<keyword evidence="2" id="KW-1133">Transmembrane helix</keyword>
<dbReference type="PANTHER" id="PTHR35335">
    <property type="entry name" value="UPF0716 PROTEIN FXSA"/>
    <property type="match status" value="1"/>
</dbReference>
<organism evidence="3 4">
    <name type="scientific">Lujinxingia vulgaris</name>
    <dbReference type="NCBI Taxonomy" id="2600176"/>
    <lineage>
        <taxon>Bacteria</taxon>
        <taxon>Deltaproteobacteria</taxon>
        <taxon>Bradymonadales</taxon>
        <taxon>Lujinxingiaceae</taxon>
        <taxon>Lujinxingia</taxon>
    </lineage>
</organism>
<dbReference type="InterPro" id="IPR007313">
    <property type="entry name" value="FxsA"/>
</dbReference>
<dbReference type="AlphaFoldDB" id="A0A5C6X6Q7"/>
<dbReference type="Proteomes" id="UP000321412">
    <property type="component" value="Unassembled WGS sequence"/>
</dbReference>
<feature type="region of interest" description="Disordered" evidence="1">
    <location>
        <begin position="144"/>
        <end position="188"/>
    </location>
</feature>
<proteinExistence type="predicted"/>
<feature type="transmembrane region" description="Helical" evidence="2">
    <location>
        <begin position="6"/>
        <end position="25"/>
    </location>
</feature>
<dbReference type="NCBIfam" id="NF008528">
    <property type="entry name" value="PRK11463.1-2"/>
    <property type="match status" value="1"/>
</dbReference>
<evidence type="ECO:0000256" key="2">
    <source>
        <dbReference type="SAM" id="Phobius"/>
    </source>
</evidence>
<reference evidence="3 4" key="1">
    <citation type="submission" date="2019-08" db="EMBL/GenBank/DDBJ databases">
        <title>Bradymonadales sp. TMQ4.</title>
        <authorList>
            <person name="Liang Q."/>
        </authorList>
    </citation>
    <scope>NUCLEOTIDE SEQUENCE [LARGE SCALE GENOMIC DNA]</scope>
    <source>
        <strain evidence="3 4">TMQ4</strain>
    </source>
</reference>
<gene>
    <name evidence="3" type="ORF">FRC98_07690</name>
</gene>
<feature type="transmembrane region" description="Helical" evidence="2">
    <location>
        <begin position="32"/>
        <end position="50"/>
    </location>
</feature>
<dbReference type="OrthoDB" id="9792788at2"/>
<protein>
    <submittedName>
        <fullName evidence="3">FxsA family protein</fullName>
    </submittedName>
</protein>
<dbReference type="GO" id="GO:0016020">
    <property type="term" value="C:membrane"/>
    <property type="evidence" value="ECO:0007669"/>
    <property type="project" value="InterPro"/>
</dbReference>
<keyword evidence="2" id="KW-0472">Membrane</keyword>
<sequence>MRGIVLLKLLFLFTVIPLIELALLIPLGQLIGLWPTIGLVVATGLLGAVLGKLEGLRAWHAIQSDLSQGKIPADSLLDGLAVFIAGVFLITPGVLTDVAGLILLIPALRRPLKNAIRARFKAALESGTSTFFISQSSNVFGGSPFDPGSHASRSPFSGADQGDIIDITPDRPGDSTDNDSDASLPRQR</sequence>
<feature type="transmembrane region" description="Helical" evidence="2">
    <location>
        <begin position="80"/>
        <end position="108"/>
    </location>
</feature>
<dbReference type="EMBL" id="VOSM01000003">
    <property type="protein sequence ID" value="TXD37564.1"/>
    <property type="molecule type" value="Genomic_DNA"/>
</dbReference>
<accession>A0A5C6X6Q7</accession>
<evidence type="ECO:0000313" key="4">
    <source>
        <dbReference type="Proteomes" id="UP000321412"/>
    </source>
</evidence>
<evidence type="ECO:0000256" key="1">
    <source>
        <dbReference type="SAM" id="MobiDB-lite"/>
    </source>
</evidence>
<name>A0A5C6X6Q7_9DELT</name>
<comment type="caution">
    <text evidence="3">The sequence shown here is derived from an EMBL/GenBank/DDBJ whole genome shotgun (WGS) entry which is preliminary data.</text>
</comment>
<evidence type="ECO:0000313" key="3">
    <source>
        <dbReference type="EMBL" id="TXD37564.1"/>
    </source>
</evidence>
<keyword evidence="4" id="KW-1185">Reference proteome</keyword>
<dbReference type="PANTHER" id="PTHR35335:SF1">
    <property type="entry name" value="UPF0716 PROTEIN FXSA"/>
    <property type="match status" value="1"/>
</dbReference>